<feature type="signal peptide" evidence="2">
    <location>
        <begin position="1"/>
        <end position="19"/>
    </location>
</feature>
<gene>
    <name evidence="5" type="primary">car15</name>
</gene>
<sequence length="324" mass="36046">MQSWMSALISVLMLSTVSALSLKGFYVPPLNYCYTEDSCSPYNWVKMFPTCIAKESGLHSPINLQRVVIKNNSIDPLELQGFDVPQKSWTVVNVRDTVVVKFQAGMTVKGGSIKHNYRIVEMRFHWGSNTTNGSEHKLDARRFPMEMQIVGVAPGFADVEAASVVQSGLLIMGVFIDIASEENQAFKAIAHAVLNVPYPGDSVSASPPALSHLLPEDGTFYQYHGGQTTPPCRQTVTWIVFEKPIFISRKQHLPFITQLYYSDENDTVKKLLVGNYRFIQPSLNRQIFVSSAVKIRSASGAALSQRTLFIPLLILASELSHTML</sequence>
<dbReference type="RefSeq" id="XP_017322361.1">
    <property type="nucleotide sequence ID" value="XM_017466872.2"/>
</dbReference>
<dbReference type="GO" id="GO:0005886">
    <property type="term" value="C:plasma membrane"/>
    <property type="evidence" value="ECO:0007669"/>
    <property type="project" value="TreeGrafter"/>
</dbReference>
<evidence type="ECO:0000256" key="1">
    <source>
        <dbReference type="ARBA" id="ARBA00010718"/>
    </source>
</evidence>
<dbReference type="Pfam" id="PF00194">
    <property type="entry name" value="Carb_anhydrase"/>
    <property type="match status" value="1"/>
</dbReference>
<evidence type="ECO:0000256" key="2">
    <source>
        <dbReference type="SAM" id="SignalP"/>
    </source>
</evidence>
<dbReference type="PANTHER" id="PTHR18952:SF134">
    <property type="entry name" value="CARBONIC ANHYDRASE 15"/>
    <property type="match status" value="1"/>
</dbReference>
<dbReference type="GO" id="GO:0004089">
    <property type="term" value="F:carbonate dehydratase activity"/>
    <property type="evidence" value="ECO:0007669"/>
    <property type="project" value="InterPro"/>
</dbReference>
<dbReference type="SUPFAM" id="SSF51069">
    <property type="entry name" value="Carbonic anhydrase"/>
    <property type="match status" value="1"/>
</dbReference>
<dbReference type="Gene3D" id="3.10.200.10">
    <property type="entry name" value="Alpha carbonic anhydrase"/>
    <property type="match status" value="1"/>
</dbReference>
<dbReference type="CTD" id="80733"/>
<evidence type="ECO:0000313" key="5">
    <source>
        <dbReference type="RefSeq" id="XP_017322361.1"/>
    </source>
</evidence>
<protein>
    <submittedName>
        <fullName evidence="5">Carbonic anhydrase 15 isoform X1</fullName>
    </submittedName>
</protein>
<comment type="similarity">
    <text evidence="1">Belongs to the alpha-carbonic anhydrase family.</text>
</comment>
<dbReference type="GeneID" id="108264895"/>
<reference evidence="5" key="2">
    <citation type="submission" date="2025-08" db="UniProtKB">
        <authorList>
            <consortium name="RefSeq"/>
        </authorList>
    </citation>
    <scope>IDENTIFICATION</scope>
    <source>
        <tissue evidence="5">Blood</tissue>
    </source>
</reference>
<feature type="chain" id="PRO_5013379493" evidence="2">
    <location>
        <begin position="20"/>
        <end position="324"/>
    </location>
</feature>
<dbReference type="Proteomes" id="UP000221080">
    <property type="component" value="Chromosome 5"/>
</dbReference>
<dbReference type="AlphaFoldDB" id="A0A2D0QX91"/>
<keyword evidence="2" id="KW-0732">Signal</keyword>
<keyword evidence="4" id="KW-1185">Reference proteome</keyword>
<reference evidence="4" key="1">
    <citation type="journal article" date="2016" name="Nat. Commun.">
        <title>The channel catfish genome sequence provides insights into the evolution of scale formation in teleosts.</title>
        <authorList>
            <person name="Liu Z."/>
            <person name="Liu S."/>
            <person name="Yao J."/>
            <person name="Bao L."/>
            <person name="Zhang J."/>
            <person name="Li Y."/>
            <person name="Jiang C."/>
            <person name="Sun L."/>
            <person name="Wang R."/>
            <person name="Zhang Y."/>
            <person name="Zhou T."/>
            <person name="Zeng Q."/>
            <person name="Fu Q."/>
            <person name="Gao S."/>
            <person name="Li N."/>
            <person name="Koren S."/>
            <person name="Jiang Y."/>
            <person name="Zimin A."/>
            <person name="Xu P."/>
            <person name="Phillippy A.M."/>
            <person name="Geng X."/>
            <person name="Song L."/>
            <person name="Sun F."/>
            <person name="Li C."/>
            <person name="Wang X."/>
            <person name="Chen A."/>
            <person name="Jin Y."/>
            <person name="Yuan Z."/>
            <person name="Yang Y."/>
            <person name="Tan S."/>
            <person name="Peatman E."/>
            <person name="Lu J."/>
            <person name="Qin Z."/>
            <person name="Dunham R."/>
            <person name="Li Z."/>
            <person name="Sonstegard T."/>
            <person name="Feng J."/>
            <person name="Danzmann R.G."/>
            <person name="Schroeder S."/>
            <person name="Scheffler B."/>
            <person name="Duke M.V."/>
            <person name="Ballard L."/>
            <person name="Kucuktas H."/>
            <person name="Kaltenboeck L."/>
            <person name="Liu H."/>
            <person name="Armbruster J."/>
            <person name="Xie Y."/>
            <person name="Kirby M.L."/>
            <person name="Tian Y."/>
            <person name="Flanagan M.E."/>
            <person name="Mu W."/>
            <person name="Waldbieser G.C."/>
        </authorList>
    </citation>
    <scope>NUCLEOTIDE SEQUENCE [LARGE SCALE GENOMIC DNA]</scope>
    <source>
        <strain evidence="4">SDA103</strain>
    </source>
</reference>
<proteinExistence type="inferred from homology"/>
<organism evidence="4 5">
    <name type="scientific">Ictalurus punctatus</name>
    <name type="common">Channel catfish</name>
    <name type="synonym">Silurus punctatus</name>
    <dbReference type="NCBI Taxonomy" id="7998"/>
    <lineage>
        <taxon>Eukaryota</taxon>
        <taxon>Metazoa</taxon>
        <taxon>Chordata</taxon>
        <taxon>Craniata</taxon>
        <taxon>Vertebrata</taxon>
        <taxon>Euteleostomi</taxon>
        <taxon>Actinopterygii</taxon>
        <taxon>Neopterygii</taxon>
        <taxon>Teleostei</taxon>
        <taxon>Ostariophysi</taxon>
        <taxon>Siluriformes</taxon>
        <taxon>Ictaluridae</taxon>
        <taxon>Ictalurus</taxon>
    </lineage>
</organism>
<dbReference type="SMART" id="SM01057">
    <property type="entry name" value="Carb_anhydrase"/>
    <property type="match status" value="1"/>
</dbReference>
<evidence type="ECO:0000259" key="3">
    <source>
        <dbReference type="PROSITE" id="PS51144"/>
    </source>
</evidence>
<dbReference type="InterPro" id="IPR023561">
    <property type="entry name" value="Carbonic_anhydrase_a-class"/>
</dbReference>
<name>A0A2D0QX91_ICTPU</name>
<dbReference type="PANTHER" id="PTHR18952">
    <property type="entry name" value="CARBONIC ANHYDRASE"/>
    <property type="match status" value="1"/>
</dbReference>
<dbReference type="STRING" id="7998.ENSIPUP00000012014"/>
<dbReference type="GO" id="GO:0008270">
    <property type="term" value="F:zinc ion binding"/>
    <property type="evidence" value="ECO:0007669"/>
    <property type="project" value="InterPro"/>
</dbReference>
<dbReference type="OrthoDB" id="429145at2759"/>
<dbReference type="KEGG" id="ipu:108264895"/>
<evidence type="ECO:0000313" key="4">
    <source>
        <dbReference type="Proteomes" id="UP000221080"/>
    </source>
</evidence>
<dbReference type="InterPro" id="IPR036398">
    <property type="entry name" value="CA_dom_sf"/>
</dbReference>
<feature type="domain" description="Alpha-carbonic anhydrase" evidence="3">
    <location>
        <begin position="30"/>
        <end position="291"/>
    </location>
</feature>
<dbReference type="InterPro" id="IPR001148">
    <property type="entry name" value="CA_dom"/>
</dbReference>
<accession>A0A2D0QX91</accession>
<dbReference type="PROSITE" id="PS51144">
    <property type="entry name" value="ALPHA_CA_2"/>
    <property type="match status" value="1"/>
</dbReference>